<reference evidence="4" key="1">
    <citation type="submission" date="2019-08" db="EMBL/GenBank/DDBJ databases">
        <authorList>
            <person name="Kucharzyk K."/>
            <person name="Murdoch R.W."/>
            <person name="Higgins S."/>
            <person name="Loffler F."/>
        </authorList>
    </citation>
    <scope>NUCLEOTIDE SEQUENCE</scope>
</reference>
<sequence>MPRLDLMGSLNYVKGPWAAELNAHFYGDRNIDGGVYKDDGIFLMNASVSWKEGDHKVVLSCTNIFDREFVLDDQGYINPERKFILSWQYEF</sequence>
<evidence type="ECO:0000256" key="3">
    <source>
        <dbReference type="ARBA" id="ARBA00023237"/>
    </source>
</evidence>
<dbReference type="Gene3D" id="2.40.170.20">
    <property type="entry name" value="TonB-dependent receptor, beta-barrel domain"/>
    <property type="match status" value="1"/>
</dbReference>
<organism evidence="4">
    <name type="scientific">bioreactor metagenome</name>
    <dbReference type="NCBI Taxonomy" id="1076179"/>
    <lineage>
        <taxon>unclassified sequences</taxon>
        <taxon>metagenomes</taxon>
        <taxon>ecological metagenomes</taxon>
    </lineage>
</organism>
<dbReference type="SUPFAM" id="SSF56935">
    <property type="entry name" value="Porins"/>
    <property type="match status" value="1"/>
</dbReference>
<protein>
    <submittedName>
        <fullName evidence="4">Uncharacterized protein</fullName>
    </submittedName>
</protein>
<comment type="caution">
    <text evidence="4">The sequence shown here is derived from an EMBL/GenBank/DDBJ whole genome shotgun (WGS) entry which is preliminary data.</text>
</comment>
<dbReference type="EMBL" id="VSSQ01072715">
    <property type="protein sequence ID" value="MPN24026.1"/>
    <property type="molecule type" value="Genomic_DNA"/>
</dbReference>
<name>A0A645GD10_9ZZZZ</name>
<comment type="subcellular location">
    <subcellularLocation>
        <location evidence="1">Cell outer membrane</location>
    </subcellularLocation>
</comment>
<dbReference type="AlphaFoldDB" id="A0A645GD10"/>
<dbReference type="InterPro" id="IPR036942">
    <property type="entry name" value="Beta-barrel_TonB_sf"/>
</dbReference>
<evidence type="ECO:0000256" key="1">
    <source>
        <dbReference type="ARBA" id="ARBA00004442"/>
    </source>
</evidence>
<gene>
    <name evidence="4" type="ORF">SDC9_171419</name>
</gene>
<keyword evidence="3" id="KW-0998">Cell outer membrane</keyword>
<accession>A0A645GD10</accession>
<proteinExistence type="predicted"/>
<dbReference type="GO" id="GO:0009279">
    <property type="term" value="C:cell outer membrane"/>
    <property type="evidence" value="ECO:0007669"/>
    <property type="project" value="UniProtKB-SubCell"/>
</dbReference>
<evidence type="ECO:0000256" key="2">
    <source>
        <dbReference type="ARBA" id="ARBA00023136"/>
    </source>
</evidence>
<keyword evidence="2" id="KW-0472">Membrane</keyword>
<evidence type="ECO:0000313" key="4">
    <source>
        <dbReference type="EMBL" id="MPN24026.1"/>
    </source>
</evidence>